<reference evidence="2" key="2">
    <citation type="submission" date="2023-12" db="EMBL/GenBank/DDBJ databases">
        <authorList>
            <person name="Sun Q."/>
            <person name="Inoue M."/>
        </authorList>
    </citation>
    <scope>NUCLEOTIDE SEQUENCE</scope>
    <source>
        <strain evidence="2">JCM 14265</strain>
    </source>
</reference>
<evidence type="ECO:0000313" key="5">
    <source>
        <dbReference type="Proteomes" id="UP001567571"/>
    </source>
</evidence>
<keyword evidence="5" id="KW-1185">Reference proteome</keyword>
<accession>A0AAV3SUK5</accession>
<reference evidence="2" key="1">
    <citation type="journal article" date="2014" name="Int. J. Syst. Evol. Microbiol.">
        <title>Complete genome sequence of Corynebacterium casei LMG S-19264T (=DSM 44701T), isolated from a smear-ripened cheese.</title>
        <authorList>
            <consortium name="US DOE Joint Genome Institute (JGI-PGF)"/>
            <person name="Walter F."/>
            <person name="Albersmeier A."/>
            <person name="Kalinowski J."/>
            <person name="Ruckert C."/>
        </authorList>
    </citation>
    <scope>NUCLEOTIDE SEQUENCE</scope>
    <source>
        <strain evidence="2">JCM 14265</strain>
    </source>
</reference>
<name>A0AAV3SUK5_9EURY</name>
<organism evidence="2 4">
    <name type="scientific">Halorubrum ejinorense</name>
    <dbReference type="NCBI Taxonomy" id="425309"/>
    <lineage>
        <taxon>Archaea</taxon>
        <taxon>Methanobacteriati</taxon>
        <taxon>Methanobacteriota</taxon>
        <taxon>Stenosarchaea group</taxon>
        <taxon>Halobacteria</taxon>
        <taxon>Halobacteriales</taxon>
        <taxon>Haloferacaceae</taxon>
        <taxon>Halorubrum</taxon>
    </lineage>
</organism>
<dbReference type="Proteomes" id="UP001567571">
    <property type="component" value="Unassembled WGS sequence"/>
</dbReference>
<dbReference type="EMBL" id="BAAADQ010000015">
    <property type="protein sequence ID" value="GAA0551381.1"/>
    <property type="molecule type" value="Genomic_DNA"/>
</dbReference>
<evidence type="ECO:0000259" key="1">
    <source>
        <dbReference type="Pfam" id="PF00582"/>
    </source>
</evidence>
<feature type="domain" description="UspA" evidence="1">
    <location>
        <begin position="143"/>
        <end position="235"/>
    </location>
</feature>
<evidence type="ECO:0000313" key="2">
    <source>
        <dbReference type="EMBL" id="GAA0551381.1"/>
    </source>
</evidence>
<proteinExistence type="predicted"/>
<protein>
    <submittedName>
        <fullName evidence="2">Universal stress protein</fullName>
    </submittedName>
</protein>
<dbReference type="SUPFAM" id="SSF52402">
    <property type="entry name" value="Adenine nucleotide alpha hydrolases-like"/>
    <property type="match status" value="1"/>
</dbReference>
<dbReference type="Proteomes" id="UP001501425">
    <property type="component" value="Unassembled WGS sequence"/>
</dbReference>
<dbReference type="EMBL" id="JBEDNW010000002">
    <property type="protein sequence ID" value="MEZ3166552.1"/>
    <property type="molecule type" value="Genomic_DNA"/>
</dbReference>
<dbReference type="RefSeq" id="WP_343780174.1">
    <property type="nucleotide sequence ID" value="NZ_BAAADQ010000015.1"/>
</dbReference>
<dbReference type="Gene3D" id="3.40.50.12370">
    <property type="match status" value="1"/>
</dbReference>
<evidence type="ECO:0000313" key="4">
    <source>
        <dbReference type="Proteomes" id="UP001501425"/>
    </source>
</evidence>
<dbReference type="Pfam" id="PF00582">
    <property type="entry name" value="Usp"/>
    <property type="match status" value="1"/>
</dbReference>
<dbReference type="InterPro" id="IPR006016">
    <property type="entry name" value="UspA"/>
</dbReference>
<reference evidence="3 5" key="3">
    <citation type="submission" date="2024-06" db="EMBL/GenBank/DDBJ databases">
        <title>Halorubrum miltondacostae sp. nov., a potential PHA producer isolated from an inland solar saltern in Rio Maior, Portugal.</title>
        <authorList>
            <person name="Albuquerque L."/>
            <person name="Viver T."/>
            <person name="Barroso C."/>
            <person name="Claudino R."/>
            <person name="Galvan M."/>
            <person name="Simoes G."/>
            <person name="Lobo Da Cunha A."/>
            <person name="Egas C."/>
        </authorList>
    </citation>
    <scope>NUCLEOTIDE SEQUENCE [LARGE SCALE GENOMIC DNA]</scope>
    <source>
        <strain evidence="3 5">DSM 18646</strain>
    </source>
</reference>
<comment type="caution">
    <text evidence="2">The sequence shown here is derived from an EMBL/GenBank/DDBJ whole genome shotgun (WGS) entry which is preliminary data.</text>
</comment>
<evidence type="ECO:0000313" key="3">
    <source>
        <dbReference type="EMBL" id="MEZ3166552.1"/>
    </source>
</evidence>
<sequence length="235" mass="25863">MEHPNVLVFVEFPDPTVPTTGFLNHLKYPDAEVVGFYHLDDDESAEEVRAARGAEFASELEAIAERFEQVGVRTDHDLVFDRDRFAARQQIVEQEDVDAVLLPGAANTLGKVLIASRDLRNAERKVPLLDIVDQTDLISIGLVHVADPDDPDGEAEGARILKETASTLTDAGFPELKIDRTVRTGTDVAFELGQAASGYDLIVLGETEQDIGDRIFGPVGEYIVDERQIPVLILR</sequence>
<dbReference type="AlphaFoldDB" id="A0AAV3SUK5"/>
<gene>
    <name evidence="3" type="ORF">ABNG02_04335</name>
    <name evidence="2" type="ORF">GCM10008994_27900</name>
</gene>